<evidence type="ECO:0000259" key="5">
    <source>
        <dbReference type="PROSITE" id="PS50225"/>
    </source>
</evidence>
<keyword evidence="1" id="KW-0677">Repeat</keyword>
<dbReference type="GO" id="GO:0006508">
    <property type="term" value="P:proteolysis"/>
    <property type="evidence" value="ECO:0007669"/>
    <property type="project" value="InterPro"/>
</dbReference>
<feature type="domain" description="SOCS box" evidence="5">
    <location>
        <begin position="355"/>
        <end position="398"/>
    </location>
</feature>
<feature type="repeat" description="ANK" evidence="3">
    <location>
        <begin position="211"/>
        <end position="243"/>
    </location>
</feature>
<keyword evidence="7" id="KW-1185">Reference proteome</keyword>
<dbReference type="Proteomes" id="UP001208570">
    <property type="component" value="Unassembled WGS sequence"/>
</dbReference>
<dbReference type="Gene3D" id="1.10.750.20">
    <property type="entry name" value="SOCS box"/>
    <property type="match status" value="1"/>
</dbReference>
<dbReference type="EMBL" id="JAODUP010000186">
    <property type="protein sequence ID" value="KAK2157694.1"/>
    <property type="molecule type" value="Genomic_DNA"/>
</dbReference>
<dbReference type="PANTHER" id="PTHR24198">
    <property type="entry name" value="ANKYRIN REPEAT AND PROTEIN KINASE DOMAIN-CONTAINING PROTEIN"/>
    <property type="match status" value="1"/>
</dbReference>
<organism evidence="6 7">
    <name type="scientific">Paralvinella palmiformis</name>
    <dbReference type="NCBI Taxonomy" id="53620"/>
    <lineage>
        <taxon>Eukaryota</taxon>
        <taxon>Metazoa</taxon>
        <taxon>Spiralia</taxon>
        <taxon>Lophotrochozoa</taxon>
        <taxon>Annelida</taxon>
        <taxon>Polychaeta</taxon>
        <taxon>Sedentaria</taxon>
        <taxon>Canalipalpata</taxon>
        <taxon>Terebellida</taxon>
        <taxon>Terebelliformia</taxon>
        <taxon>Alvinellidae</taxon>
        <taxon>Paralvinella</taxon>
    </lineage>
</organism>
<evidence type="ECO:0008006" key="8">
    <source>
        <dbReference type="Google" id="ProtNLM"/>
    </source>
</evidence>
<dbReference type="PROSITE" id="PS50088">
    <property type="entry name" value="ANK_REPEAT"/>
    <property type="match status" value="1"/>
</dbReference>
<evidence type="ECO:0000259" key="4">
    <source>
        <dbReference type="PROSITE" id="PS50175"/>
    </source>
</evidence>
<dbReference type="InterPro" id="IPR036770">
    <property type="entry name" value="Ankyrin_rpt-contain_sf"/>
</dbReference>
<dbReference type="Gene3D" id="1.25.40.20">
    <property type="entry name" value="Ankyrin repeat-containing domain"/>
    <property type="match status" value="2"/>
</dbReference>
<proteinExistence type="predicted"/>
<dbReference type="PROSITE" id="PS50297">
    <property type="entry name" value="ANK_REP_REGION"/>
    <property type="match status" value="1"/>
</dbReference>
<dbReference type="SUPFAM" id="SSF48403">
    <property type="entry name" value="Ankyrin repeat"/>
    <property type="match status" value="1"/>
</dbReference>
<dbReference type="PANTHER" id="PTHR24198:SF165">
    <property type="entry name" value="ANKYRIN REPEAT-CONTAINING PROTEIN-RELATED"/>
    <property type="match status" value="1"/>
</dbReference>
<gene>
    <name evidence="6" type="ORF">LSH36_186g01074</name>
</gene>
<protein>
    <recommendedName>
        <fullName evidence="8">Ankyrin repeat protein</fullName>
    </recommendedName>
</protein>
<reference evidence="6" key="1">
    <citation type="journal article" date="2023" name="Mol. Biol. Evol.">
        <title>Third-Generation Sequencing Reveals the Adaptive Role of the Epigenome in Three Deep-Sea Polychaetes.</title>
        <authorList>
            <person name="Perez M."/>
            <person name="Aroh O."/>
            <person name="Sun Y."/>
            <person name="Lan Y."/>
            <person name="Juniper S.K."/>
            <person name="Young C.R."/>
            <person name="Angers B."/>
            <person name="Qian P.Y."/>
        </authorList>
    </citation>
    <scope>NUCLEOTIDE SEQUENCE</scope>
    <source>
        <strain evidence="6">P08H-3</strain>
    </source>
</reference>
<dbReference type="InterPro" id="IPR001995">
    <property type="entry name" value="Peptidase_A2_cat"/>
</dbReference>
<dbReference type="PRINTS" id="PR01415">
    <property type="entry name" value="ANKYRIN"/>
</dbReference>
<dbReference type="AlphaFoldDB" id="A0AAD9JR54"/>
<feature type="domain" description="Peptidase A2" evidence="4">
    <location>
        <begin position="228"/>
        <end position="250"/>
    </location>
</feature>
<dbReference type="PROSITE" id="PS50225">
    <property type="entry name" value="SOCS"/>
    <property type="match status" value="1"/>
</dbReference>
<dbReference type="PROSITE" id="PS50175">
    <property type="entry name" value="ASP_PROT_RETROV"/>
    <property type="match status" value="1"/>
</dbReference>
<dbReference type="GO" id="GO:0004190">
    <property type="term" value="F:aspartic-type endopeptidase activity"/>
    <property type="evidence" value="ECO:0007669"/>
    <property type="project" value="InterPro"/>
</dbReference>
<comment type="caution">
    <text evidence="6">The sequence shown here is derived from an EMBL/GenBank/DDBJ whole genome shotgun (WGS) entry which is preliminary data.</text>
</comment>
<dbReference type="Pfam" id="PF12796">
    <property type="entry name" value="Ank_2"/>
    <property type="match status" value="2"/>
</dbReference>
<name>A0AAD9JR54_9ANNE</name>
<evidence type="ECO:0000256" key="3">
    <source>
        <dbReference type="PROSITE-ProRule" id="PRU00023"/>
    </source>
</evidence>
<evidence type="ECO:0000256" key="1">
    <source>
        <dbReference type="ARBA" id="ARBA00022737"/>
    </source>
</evidence>
<dbReference type="InterPro" id="IPR001496">
    <property type="entry name" value="SOCS_box"/>
</dbReference>
<dbReference type="InterPro" id="IPR002110">
    <property type="entry name" value="Ankyrin_rpt"/>
</dbReference>
<evidence type="ECO:0000256" key="2">
    <source>
        <dbReference type="ARBA" id="ARBA00023043"/>
    </source>
</evidence>
<sequence>MVQLLIQNLKEYGSDVKGFGVFLERFSREHEAFLGNISEIFVCTVSRQCVHLAEILLDRTCNIQLLECLLRRGANVTVTTASEEGALDLVCEQKSPECVQLILDHLNEQGLDQQSKDVVRYNGLMTAAYSGHDDILDILLANGLDVNLNLDEDLGADVESFRRNVEQTPLMRAAEFGHLDIVCRLLAEGAETIVRILIQSGAVLDEKCGERGEAAIHLAAVIGLYETVELLLDNGADINVLTDYNETALWLAVCKGHVSVSRLLIGRNCKIGVPSNGCQVYAVDYVEIELSMGLNLFPITRMLLLAGCPLINRVYFCPDDPGPVGIVPWIRLRPESLEIQQGREEQFRWIVDFVSNARTLKDLCTLHIRRILGVQLEEKLRSLTLPEDLIYHVCFMHF</sequence>
<evidence type="ECO:0000313" key="6">
    <source>
        <dbReference type="EMBL" id="KAK2157694.1"/>
    </source>
</evidence>
<evidence type="ECO:0000313" key="7">
    <source>
        <dbReference type="Proteomes" id="UP001208570"/>
    </source>
</evidence>
<accession>A0AAD9JR54</accession>
<dbReference type="SMART" id="SM00248">
    <property type="entry name" value="ANK"/>
    <property type="match status" value="6"/>
</dbReference>
<keyword evidence="2 3" id="KW-0040">ANK repeat</keyword>